<keyword evidence="2" id="KW-0479">Metal-binding</keyword>
<comment type="similarity">
    <text evidence="5">Belongs to the creatininase superfamily.</text>
</comment>
<dbReference type="EC" id="3.5.2.10" evidence="6"/>
<dbReference type="SUPFAM" id="SSF102215">
    <property type="entry name" value="Creatininase"/>
    <property type="match status" value="1"/>
</dbReference>
<keyword evidence="4" id="KW-0862">Zinc</keyword>
<dbReference type="Gene3D" id="3.40.50.10310">
    <property type="entry name" value="Creatininase"/>
    <property type="match status" value="1"/>
</dbReference>
<dbReference type="GO" id="GO:0016811">
    <property type="term" value="F:hydrolase activity, acting on carbon-nitrogen (but not peptide) bonds, in linear amides"/>
    <property type="evidence" value="ECO:0007669"/>
    <property type="project" value="TreeGrafter"/>
</dbReference>
<dbReference type="InterPro" id="IPR024087">
    <property type="entry name" value="Creatininase-like_sf"/>
</dbReference>
<keyword evidence="3 6" id="KW-0378">Hydrolase</keyword>
<evidence type="ECO:0000256" key="2">
    <source>
        <dbReference type="ARBA" id="ARBA00022723"/>
    </source>
</evidence>
<dbReference type="GO" id="GO:0047789">
    <property type="term" value="F:creatininase activity"/>
    <property type="evidence" value="ECO:0007669"/>
    <property type="project" value="UniProtKB-EC"/>
</dbReference>
<proteinExistence type="inferred from homology"/>
<reference evidence="6 7" key="1">
    <citation type="submission" date="2020-08" db="EMBL/GenBank/DDBJ databases">
        <title>Genomic Encyclopedia of Type Strains, Phase IV (KMG-IV): sequencing the most valuable type-strain genomes for metagenomic binning, comparative biology and taxonomic classification.</title>
        <authorList>
            <person name="Goeker M."/>
        </authorList>
    </citation>
    <scope>NUCLEOTIDE SEQUENCE [LARGE SCALE GENOMIC DNA]</scope>
    <source>
        <strain evidence="6 7">DSM 19331</strain>
    </source>
</reference>
<dbReference type="PANTHER" id="PTHR35005:SF1">
    <property type="entry name" value="2-AMINO-5-FORMYLAMINO-6-RIBOSYLAMINOPYRIMIDIN-4(3H)-ONE 5'-MONOPHOSPHATE DEFORMYLASE"/>
    <property type="match status" value="1"/>
</dbReference>
<dbReference type="Proteomes" id="UP000545490">
    <property type="component" value="Unassembled WGS sequence"/>
</dbReference>
<dbReference type="InterPro" id="IPR003785">
    <property type="entry name" value="Creatininase/forma_Hydrolase"/>
</dbReference>
<gene>
    <name evidence="6" type="ORF">GGQ65_001838</name>
</gene>
<dbReference type="EMBL" id="JACIDG010000004">
    <property type="protein sequence ID" value="MBB3914556.1"/>
    <property type="molecule type" value="Genomic_DNA"/>
</dbReference>
<dbReference type="RefSeq" id="WP_208661844.1">
    <property type="nucleotide sequence ID" value="NZ_JACIDG010000004.1"/>
</dbReference>
<comment type="cofactor">
    <cofactor evidence="1">
        <name>Zn(2+)</name>
        <dbReference type="ChEBI" id="CHEBI:29105"/>
    </cofactor>
</comment>
<evidence type="ECO:0000313" key="7">
    <source>
        <dbReference type="Proteomes" id="UP000545490"/>
    </source>
</evidence>
<name>A0A7W6FIM8_9HYPH</name>
<dbReference type="GO" id="GO:0046872">
    <property type="term" value="F:metal ion binding"/>
    <property type="evidence" value="ECO:0007669"/>
    <property type="project" value="UniProtKB-KW"/>
</dbReference>
<evidence type="ECO:0000313" key="6">
    <source>
        <dbReference type="EMBL" id="MBB3914556.1"/>
    </source>
</evidence>
<protein>
    <submittedName>
        <fullName evidence="6">Creatinine amidohydrolase</fullName>
        <ecNumber evidence="6">3.5.2.10</ecNumber>
    </submittedName>
</protein>
<dbReference type="PANTHER" id="PTHR35005">
    <property type="entry name" value="3-DEHYDRO-SCYLLO-INOSOSE HYDROLASE"/>
    <property type="match status" value="1"/>
</dbReference>
<evidence type="ECO:0000256" key="1">
    <source>
        <dbReference type="ARBA" id="ARBA00001947"/>
    </source>
</evidence>
<dbReference type="Pfam" id="PF02633">
    <property type="entry name" value="Creatininase"/>
    <property type="match status" value="1"/>
</dbReference>
<sequence>MTKFKMAELTGGEARALYAENPVILLPLGSYEDQGVHAPMGDFLHAERISELIAQQATENGVRTVVAPVLPFGGNDFFGSMPGGIALSPATFATVTRDMLNCLLRHNLTRLVIMNGHSGNVQSIQAVTQEIYRDKGILVPSLYLWHAAHRLLPQVLGPDRARLSAGHGADPLTSIALNLFPHLVRTDMIPSPSAAPEVIGLPVSGFASVSFEGIDIAIPVESDEIAPEGIFGGDARLSSAETGAALVGQLVDIGASFVQHFASQRQSRAKS</sequence>
<comment type="caution">
    <text evidence="6">The sequence shown here is derived from an EMBL/GenBank/DDBJ whole genome shotgun (WGS) entry which is preliminary data.</text>
</comment>
<dbReference type="AlphaFoldDB" id="A0A7W6FIM8"/>
<dbReference type="GO" id="GO:0009231">
    <property type="term" value="P:riboflavin biosynthetic process"/>
    <property type="evidence" value="ECO:0007669"/>
    <property type="project" value="TreeGrafter"/>
</dbReference>
<evidence type="ECO:0000256" key="5">
    <source>
        <dbReference type="ARBA" id="ARBA00024029"/>
    </source>
</evidence>
<evidence type="ECO:0000256" key="4">
    <source>
        <dbReference type="ARBA" id="ARBA00022833"/>
    </source>
</evidence>
<organism evidence="6 7">
    <name type="scientific">Rhizobium fabae</name>
    <dbReference type="NCBI Taxonomy" id="573179"/>
    <lineage>
        <taxon>Bacteria</taxon>
        <taxon>Pseudomonadati</taxon>
        <taxon>Pseudomonadota</taxon>
        <taxon>Alphaproteobacteria</taxon>
        <taxon>Hyphomicrobiales</taxon>
        <taxon>Rhizobiaceae</taxon>
        <taxon>Rhizobium/Agrobacterium group</taxon>
        <taxon>Rhizobium</taxon>
    </lineage>
</organism>
<evidence type="ECO:0000256" key="3">
    <source>
        <dbReference type="ARBA" id="ARBA00022801"/>
    </source>
</evidence>
<accession>A0A7W6FIM8</accession>